<dbReference type="KEGG" id="mpad:KEF85_10085"/>
<gene>
    <name evidence="1" type="ORF">KEF85_10085</name>
</gene>
<evidence type="ECO:0008006" key="3">
    <source>
        <dbReference type="Google" id="ProtNLM"/>
    </source>
</evidence>
<name>A0A975R8Y9_9GAMM</name>
<accession>A0A975R8Y9</accession>
<proteinExistence type="predicted"/>
<organism evidence="1 2">
    <name type="scientific">Methylomonas paludis</name>
    <dbReference type="NCBI Taxonomy" id="1173101"/>
    <lineage>
        <taxon>Bacteria</taxon>
        <taxon>Pseudomonadati</taxon>
        <taxon>Pseudomonadota</taxon>
        <taxon>Gammaproteobacteria</taxon>
        <taxon>Methylococcales</taxon>
        <taxon>Methylococcaceae</taxon>
        <taxon>Methylomonas</taxon>
    </lineage>
</organism>
<dbReference type="Proteomes" id="UP000676649">
    <property type="component" value="Chromosome"/>
</dbReference>
<sequence length="211" mass="24034">MQRFYKHQDMDVSNHLEINLRTAFHEAGHAAAIFLENKRKNLPAVYFHIQLQKLNGLAAPLFTRICGGRQIADPNMIGRAESASIVGCQLAYEADIINYLAGPLAEAKYVSIRDNEAFNVHLLKPDSLYNYGGSADLEEVGCYLKSFLPSVKERETKLNELFVEAFHFVQRVENWQRITALANHILNSADEHICFDQVCTVLQQDRQYANY</sequence>
<evidence type="ECO:0000313" key="2">
    <source>
        <dbReference type="Proteomes" id="UP000676649"/>
    </source>
</evidence>
<dbReference type="AlphaFoldDB" id="A0A975R8Y9"/>
<dbReference type="RefSeq" id="WP_215580116.1">
    <property type="nucleotide sequence ID" value="NZ_CP073754.1"/>
</dbReference>
<evidence type="ECO:0000313" key="1">
    <source>
        <dbReference type="EMBL" id="QWF69723.1"/>
    </source>
</evidence>
<dbReference type="EMBL" id="CP073754">
    <property type="protein sequence ID" value="QWF69723.1"/>
    <property type="molecule type" value="Genomic_DNA"/>
</dbReference>
<protein>
    <recommendedName>
        <fullName evidence="3">Peptidase M41 domain-containing protein</fullName>
    </recommendedName>
</protein>
<keyword evidence="2" id="KW-1185">Reference proteome</keyword>
<reference evidence="1" key="1">
    <citation type="submission" date="2021-04" db="EMBL/GenBank/DDBJ databases">
        <title>Draft genome sequence data of methanotrophic Methylovulum sp. strain S1L and Methylomonas sp. strain S2AM isolated from boreal lake water columns.</title>
        <authorList>
            <person name="Rissanen A.J."/>
            <person name="Mangayil R."/>
            <person name="Svenning M.M."/>
            <person name="Khanongnuch R."/>
        </authorList>
    </citation>
    <scope>NUCLEOTIDE SEQUENCE</scope>
    <source>
        <strain evidence="1">S2AM</strain>
    </source>
</reference>